<accession>A0A5N5HD13</accession>
<evidence type="ECO:0000256" key="1">
    <source>
        <dbReference type="ARBA" id="ARBA00022529"/>
    </source>
</evidence>
<evidence type="ECO:0000256" key="2">
    <source>
        <dbReference type="ARBA" id="ARBA00022577"/>
    </source>
</evidence>
<dbReference type="CDD" id="cd00107">
    <property type="entry name" value="Knot1"/>
    <property type="match status" value="1"/>
</dbReference>
<dbReference type="PANTHER" id="PTHR33147:SF129">
    <property type="entry name" value="DEFENSIN-LIKE PROTEIN 2-RELATED"/>
    <property type="match status" value="1"/>
</dbReference>
<dbReference type="GO" id="GO:0050832">
    <property type="term" value="P:defense response to fungus"/>
    <property type="evidence" value="ECO:0007669"/>
    <property type="project" value="UniProtKB-KW"/>
</dbReference>
<keyword evidence="3" id="KW-0732">Signal</keyword>
<organism evidence="7 8">
    <name type="scientific">Pyrus ussuriensis x Pyrus communis</name>
    <dbReference type="NCBI Taxonomy" id="2448454"/>
    <lineage>
        <taxon>Eukaryota</taxon>
        <taxon>Viridiplantae</taxon>
        <taxon>Streptophyta</taxon>
        <taxon>Embryophyta</taxon>
        <taxon>Tracheophyta</taxon>
        <taxon>Spermatophyta</taxon>
        <taxon>Magnoliopsida</taxon>
        <taxon>eudicotyledons</taxon>
        <taxon>Gunneridae</taxon>
        <taxon>Pentapetalae</taxon>
        <taxon>rosids</taxon>
        <taxon>fabids</taxon>
        <taxon>Rosales</taxon>
        <taxon>Rosaceae</taxon>
        <taxon>Amygdaloideae</taxon>
        <taxon>Maleae</taxon>
        <taxon>Pyrus</taxon>
    </lineage>
</organism>
<dbReference type="InterPro" id="IPR003614">
    <property type="entry name" value="Knottins"/>
</dbReference>
<proteinExistence type="predicted"/>
<dbReference type="PROSITE" id="PS00940">
    <property type="entry name" value="GAMMA_THIONIN"/>
    <property type="match status" value="1"/>
</dbReference>
<keyword evidence="5" id="KW-0472">Membrane</keyword>
<evidence type="ECO:0000256" key="5">
    <source>
        <dbReference type="SAM" id="Phobius"/>
    </source>
</evidence>
<dbReference type="GO" id="GO:0009505">
    <property type="term" value="C:plant-type cell wall"/>
    <property type="evidence" value="ECO:0007669"/>
    <property type="project" value="TreeGrafter"/>
</dbReference>
<dbReference type="PANTHER" id="PTHR33147">
    <property type="entry name" value="DEFENSIN-LIKE PROTEIN 1"/>
    <property type="match status" value="1"/>
</dbReference>
<keyword evidence="2" id="KW-0295">Fungicide</keyword>
<dbReference type="GO" id="GO:0005739">
    <property type="term" value="C:mitochondrion"/>
    <property type="evidence" value="ECO:0007669"/>
    <property type="project" value="TreeGrafter"/>
</dbReference>
<evidence type="ECO:0000256" key="3">
    <source>
        <dbReference type="ARBA" id="ARBA00022729"/>
    </source>
</evidence>
<evidence type="ECO:0000313" key="8">
    <source>
        <dbReference type="Proteomes" id="UP000327157"/>
    </source>
</evidence>
<dbReference type="EMBL" id="SMOL01000160">
    <property type="protein sequence ID" value="KAB2624081.1"/>
    <property type="molecule type" value="Genomic_DNA"/>
</dbReference>
<dbReference type="Gene3D" id="3.30.30.10">
    <property type="entry name" value="Knottin, scorpion toxin-like"/>
    <property type="match status" value="1"/>
</dbReference>
<dbReference type="GO" id="GO:0031640">
    <property type="term" value="P:killing of cells of another organism"/>
    <property type="evidence" value="ECO:0007669"/>
    <property type="project" value="UniProtKB-KW"/>
</dbReference>
<dbReference type="AlphaFoldDB" id="A0A5N5HD13"/>
<sequence>MCGGLPVEGGCCRGGGGGVGGLRGRWEWGGMGKMERFSTAFVFVLLLGATGIMGPMLVEGRTCEAHSRKFKGHCHSKSNCASVCQTEGFQGGHCHGIRRRCFCTKHC</sequence>
<keyword evidence="5" id="KW-0812">Transmembrane</keyword>
<dbReference type="PRINTS" id="PR00288">
    <property type="entry name" value="PUROTHIONIN"/>
</dbReference>
<dbReference type="InterPro" id="IPR036574">
    <property type="entry name" value="Scorpion_toxin-like_sf"/>
</dbReference>
<evidence type="ECO:0000259" key="6">
    <source>
        <dbReference type="SMART" id="SM00505"/>
    </source>
</evidence>
<evidence type="ECO:0000313" key="7">
    <source>
        <dbReference type="EMBL" id="KAB2624081.1"/>
    </source>
</evidence>
<feature type="domain" description="Knottins-like" evidence="6">
    <location>
        <begin position="62"/>
        <end position="107"/>
    </location>
</feature>
<dbReference type="Proteomes" id="UP000327157">
    <property type="component" value="Chromosome 16"/>
</dbReference>
<protein>
    <submittedName>
        <fullName evidence="7">Defensin Ec-AMP-D2-like</fullName>
    </submittedName>
</protein>
<keyword evidence="8" id="KW-1185">Reference proteome</keyword>
<gene>
    <name evidence="7" type="ORF">D8674_015741</name>
</gene>
<keyword evidence="4" id="KW-1015">Disulfide bond</keyword>
<evidence type="ECO:0000256" key="4">
    <source>
        <dbReference type="ARBA" id="ARBA00023157"/>
    </source>
</evidence>
<feature type="transmembrane region" description="Helical" evidence="5">
    <location>
        <begin position="37"/>
        <end position="58"/>
    </location>
</feature>
<keyword evidence="5" id="KW-1133">Transmembrane helix</keyword>
<comment type="caution">
    <text evidence="7">The sequence shown here is derived from an EMBL/GenBank/DDBJ whole genome shotgun (WGS) entry which is preliminary data.</text>
</comment>
<keyword evidence="1" id="KW-0929">Antimicrobial</keyword>
<name>A0A5N5HD13_9ROSA</name>
<reference evidence="8" key="2">
    <citation type="submission" date="2019-10" db="EMBL/GenBank/DDBJ databases">
        <title>A de novo genome assembly of a pear dwarfing rootstock.</title>
        <authorList>
            <person name="Wang F."/>
            <person name="Wang J."/>
            <person name="Li S."/>
            <person name="Zhang Y."/>
            <person name="Fang M."/>
            <person name="Ma L."/>
            <person name="Zhao Y."/>
            <person name="Jiang S."/>
        </authorList>
    </citation>
    <scope>NUCLEOTIDE SEQUENCE [LARGE SCALE GENOMIC DNA]</scope>
</reference>
<dbReference type="SMART" id="SM00505">
    <property type="entry name" value="Knot1"/>
    <property type="match status" value="1"/>
</dbReference>
<reference evidence="7 8" key="1">
    <citation type="submission" date="2019-09" db="EMBL/GenBank/DDBJ databases">
        <authorList>
            <person name="Ou C."/>
        </authorList>
    </citation>
    <scope>NUCLEOTIDE SEQUENCE [LARGE SCALE GENOMIC DNA]</scope>
    <source>
        <strain evidence="7">S2</strain>
        <tissue evidence="7">Leaf</tissue>
    </source>
</reference>
<dbReference type="SUPFAM" id="SSF57095">
    <property type="entry name" value="Scorpion toxin-like"/>
    <property type="match status" value="1"/>
</dbReference>
<dbReference type="Pfam" id="PF00304">
    <property type="entry name" value="Gamma-thionin"/>
    <property type="match status" value="1"/>
</dbReference>
<dbReference type="InterPro" id="IPR008176">
    <property type="entry name" value="Defensin_plant"/>
</dbReference>
<dbReference type="OrthoDB" id="997377at2759"/>
<reference evidence="7 8" key="3">
    <citation type="submission" date="2019-11" db="EMBL/GenBank/DDBJ databases">
        <title>A de novo genome assembly of a pear dwarfing rootstock.</title>
        <authorList>
            <person name="Wang F."/>
            <person name="Wang J."/>
            <person name="Li S."/>
            <person name="Zhang Y."/>
            <person name="Fang M."/>
            <person name="Ma L."/>
            <person name="Zhao Y."/>
            <person name="Jiang S."/>
        </authorList>
    </citation>
    <scope>NUCLEOTIDE SEQUENCE [LARGE SCALE GENOMIC DNA]</scope>
    <source>
        <strain evidence="7">S2</strain>
        <tissue evidence="7">Leaf</tissue>
    </source>
</reference>